<gene>
    <name evidence="1" type="ORF">CLV37_1151</name>
</gene>
<dbReference type="EMBL" id="PVZF01000015">
    <property type="protein sequence ID" value="PRY10737.1"/>
    <property type="molecule type" value="Genomic_DNA"/>
</dbReference>
<dbReference type="InterPro" id="IPR029062">
    <property type="entry name" value="Class_I_gatase-like"/>
</dbReference>
<organism evidence="1 2">
    <name type="scientific">Kineococcus rhizosphaerae</name>
    <dbReference type="NCBI Taxonomy" id="559628"/>
    <lineage>
        <taxon>Bacteria</taxon>
        <taxon>Bacillati</taxon>
        <taxon>Actinomycetota</taxon>
        <taxon>Actinomycetes</taxon>
        <taxon>Kineosporiales</taxon>
        <taxon>Kineosporiaceae</taxon>
        <taxon>Kineococcus</taxon>
    </lineage>
</organism>
<name>A0A2T0QXG9_9ACTN</name>
<keyword evidence="2" id="KW-1185">Reference proteome</keyword>
<evidence type="ECO:0008006" key="3">
    <source>
        <dbReference type="Google" id="ProtNLM"/>
    </source>
</evidence>
<evidence type="ECO:0000313" key="1">
    <source>
        <dbReference type="EMBL" id="PRY10737.1"/>
    </source>
</evidence>
<evidence type="ECO:0000313" key="2">
    <source>
        <dbReference type="Proteomes" id="UP000238083"/>
    </source>
</evidence>
<sequence length="55" mass="5954">MNVLIVLTSHDELGDTGRKTGFWLEELAAPYYRLKDAGATITLASPKGGRPPLDP</sequence>
<dbReference type="Proteomes" id="UP000238083">
    <property type="component" value="Unassembled WGS sequence"/>
</dbReference>
<proteinExistence type="predicted"/>
<accession>A0A2T0QXG9</accession>
<comment type="caution">
    <text evidence="1">The sequence shown here is derived from an EMBL/GenBank/DDBJ whole genome shotgun (WGS) entry which is preliminary data.</text>
</comment>
<protein>
    <recommendedName>
        <fullName evidence="3">DJ-1/PfpI family protein</fullName>
    </recommendedName>
</protein>
<dbReference type="SUPFAM" id="SSF52317">
    <property type="entry name" value="Class I glutamine amidotransferase-like"/>
    <property type="match status" value="1"/>
</dbReference>
<dbReference type="AlphaFoldDB" id="A0A2T0QXG9"/>
<feature type="non-terminal residue" evidence="1">
    <location>
        <position position="55"/>
    </location>
</feature>
<dbReference type="Gene3D" id="3.40.50.880">
    <property type="match status" value="1"/>
</dbReference>
<reference evidence="1 2" key="1">
    <citation type="submission" date="2018-03" db="EMBL/GenBank/DDBJ databases">
        <title>Genomic Encyclopedia of Archaeal and Bacterial Type Strains, Phase II (KMG-II): from individual species to whole genera.</title>
        <authorList>
            <person name="Goeker M."/>
        </authorList>
    </citation>
    <scope>NUCLEOTIDE SEQUENCE [LARGE SCALE GENOMIC DNA]</scope>
    <source>
        <strain evidence="1 2">DSM 19711</strain>
    </source>
</reference>